<proteinExistence type="predicted"/>
<dbReference type="AlphaFoldDB" id="X6MHR5"/>
<sequence>MWIGGRRDSIQLDEEEQNAKQGQDEENAEENENKQKDQNDGVLVNDAKDNKNQITFLEQELAMTRTMVGRMQMEIEDLRKQKISLLVNTNNAINQLRDAVLTYQSKQK</sequence>
<name>X6MHR5_RETFI</name>
<protein>
    <submittedName>
        <fullName evidence="2">Uncharacterized protein</fullName>
    </submittedName>
</protein>
<feature type="compositionally biased region" description="Basic and acidic residues" evidence="1">
    <location>
        <begin position="1"/>
        <end position="10"/>
    </location>
</feature>
<gene>
    <name evidence="2" type="ORF">RFI_23810</name>
</gene>
<accession>X6MHR5</accession>
<dbReference type="EMBL" id="ASPP01020539">
    <property type="protein sequence ID" value="ETO13558.1"/>
    <property type="molecule type" value="Genomic_DNA"/>
</dbReference>
<evidence type="ECO:0000256" key="1">
    <source>
        <dbReference type="SAM" id="MobiDB-lite"/>
    </source>
</evidence>
<reference evidence="2 3" key="1">
    <citation type="journal article" date="2013" name="Curr. Biol.">
        <title>The Genome of the Foraminiferan Reticulomyxa filosa.</title>
        <authorList>
            <person name="Glockner G."/>
            <person name="Hulsmann N."/>
            <person name="Schleicher M."/>
            <person name="Noegel A.A."/>
            <person name="Eichinger L."/>
            <person name="Gallinger C."/>
            <person name="Pawlowski J."/>
            <person name="Sierra R."/>
            <person name="Euteneuer U."/>
            <person name="Pillet L."/>
            <person name="Moustafa A."/>
            <person name="Platzer M."/>
            <person name="Groth M."/>
            <person name="Szafranski K."/>
            <person name="Schliwa M."/>
        </authorList>
    </citation>
    <scope>NUCLEOTIDE SEQUENCE [LARGE SCALE GENOMIC DNA]</scope>
</reference>
<dbReference type="Proteomes" id="UP000023152">
    <property type="component" value="Unassembled WGS sequence"/>
</dbReference>
<comment type="caution">
    <text evidence="2">The sequence shown here is derived from an EMBL/GenBank/DDBJ whole genome shotgun (WGS) entry which is preliminary data.</text>
</comment>
<feature type="region of interest" description="Disordered" evidence="1">
    <location>
        <begin position="1"/>
        <end position="46"/>
    </location>
</feature>
<evidence type="ECO:0000313" key="2">
    <source>
        <dbReference type="EMBL" id="ETO13558.1"/>
    </source>
</evidence>
<keyword evidence="3" id="KW-1185">Reference proteome</keyword>
<organism evidence="2 3">
    <name type="scientific">Reticulomyxa filosa</name>
    <dbReference type="NCBI Taxonomy" id="46433"/>
    <lineage>
        <taxon>Eukaryota</taxon>
        <taxon>Sar</taxon>
        <taxon>Rhizaria</taxon>
        <taxon>Retaria</taxon>
        <taxon>Foraminifera</taxon>
        <taxon>Monothalamids</taxon>
        <taxon>Reticulomyxidae</taxon>
        <taxon>Reticulomyxa</taxon>
    </lineage>
</organism>
<evidence type="ECO:0000313" key="3">
    <source>
        <dbReference type="Proteomes" id="UP000023152"/>
    </source>
</evidence>